<keyword evidence="2" id="KW-1185">Reference proteome</keyword>
<dbReference type="RefSeq" id="XP_004361931.1">
    <property type="nucleotide sequence ID" value="XM_004361874.1"/>
</dbReference>
<gene>
    <name evidence="1" type="ORF">DFA_06219</name>
</gene>
<organism evidence="1 2">
    <name type="scientific">Cavenderia fasciculata</name>
    <name type="common">Slime mold</name>
    <name type="synonym">Dictyostelium fasciculatum</name>
    <dbReference type="NCBI Taxonomy" id="261658"/>
    <lineage>
        <taxon>Eukaryota</taxon>
        <taxon>Amoebozoa</taxon>
        <taxon>Evosea</taxon>
        <taxon>Eumycetozoa</taxon>
        <taxon>Dictyostelia</taxon>
        <taxon>Acytosteliales</taxon>
        <taxon>Cavenderiaceae</taxon>
        <taxon>Cavenderia</taxon>
    </lineage>
</organism>
<evidence type="ECO:0000313" key="2">
    <source>
        <dbReference type="Proteomes" id="UP000007797"/>
    </source>
</evidence>
<dbReference type="AlphaFoldDB" id="F4PKF6"/>
<dbReference type="Proteomes" id="UP000007797">
    <property type="component" value="Unassembled WGS sequence"/>
</dbReference>
<dbReference type="KEGG" id="dfa:DFA_06219"/>
<dbReference type="GeneID" id="14876053"/>
<protein>
    <submittedName>
        <fullName evidence="1">Uncharacterized protein</fullName>
    </submittedName>
</protein>
<sequence>MSLEVREREKKRKLKENTHKRFRYIDIYHHINMTKLFYKERITNIVENSLRVTSWDGKNIKATFDVVIKTNYGMGDECTLFVHLADENKKSGFGRSRSDPIYQTLVNFDTVQEKIITVSITTPLYSLSSNEVSSTDNNKWATLQVEIGMVGPKKKLSIGMVSGEPVMKLE</sequence>
<dbReference type="EMBL" id="GL883007">
    <property type="protein sequence ID" value="EGG24080.1"/>
    <property type="molecule type" value="Genomic_DNA"/>
</dbReference>
<name>F4PKF6_CACFS</name>
<accession>F4PKF6</accession>
<reference evidence="2" key="1">
    <citation type="journal article" date="2011" name="Genome Res.">
        <title>Phylogeny-wide analysis of social amoeba genomes highlights ancient origins for complex intercellular communication.</title>
        <authorList>
            <person name="Heidel A.J."/>
            <person name="Lawal H.M."/>
            <person name="Felder M."/>
            <person name="Schilde C."/>
            <person name="Helps N.R."/>
            <person name="Tunggal B."/>
            <person name="Rivero F."/>
            <person name="John U."/>
            <person name="Schleicher M."/>
            <person name="Eichinger L."/>
            <person name="Platzer M."/>
            <person name="Noegel A.A."/>
            <person name="Schaap P."/>
            <person name="Gloeckner G."/>
        </authorList>
    </citation>
    <scope>NUCLEOTIDE SEQUENCE [LARGE SCALE GENOMIC DNA]</scope>
    <source>
        <strain evidence="2">SH3</strain>
    </source>
</reference>
<evidence type="ECO:0000313" key="1">
    <source>
        <dbReference type="EMBL" id="EGG24080.1"/>
    </source>
</evidence>
<proteinExistence type="predicted"/>